<sequence>NRRRKNCMTTEQPKRIALVTGASRGIGASIAKQLTQDGFFVVGTATSTAGADGITQALTGHGVGLVLDVRDGNAIEKVVSQIEQEYGAVLAKEMGSRQITVNAVAPGFIATDMTEELDSAIKEKMIVQVPLNRLGQPQDIANAVSFLASDRASYITGTVLHVNGAMRRIPVSDIEQRIKQAVAEQLGIKAEDIKNEASFMDDLGADSLDLVELVMSFENDFDITIPDEDSNAITTVQSAIDYISAKLG</sequence>
<evidence type="ECO:0000256" key="9">
    <source>
        <dbReference type="ARBA" id="ARBA00048508"/>
    </source>
</evidence>
<proteinExistence type="inferred from homology"/>
<accession>A0A834IB81</accession>
<dbReference type="Pfam" id="PF13561">
    <property type="entry name" value="adh_short_C2"/>
    <property type="match status" value="1"/>
</dbReference>
<dbReference type="NCBIfam" id="NF002150">
    <property type="entry name" value="PRK00982.1-4"/>
    <property type="match status" value="1"/>
</dbReference>
<dbReference type="InterPro" id="IPR036736">
    <property type="entry name" value="ACP-like_sf"/>
</dbReference>
<dbReference type="Gene3D" id="1.10.1200.10">
    <property type="entry name" value="ACP-like"/>
    <property type="match status" value="1"/>
</dbReference>
<comment type="function">
    <text evidence="10">Carrier of the growing fatty acid chain in fatty acid biosynthesis.</text>
</comment>
<evidence type="ECO:0000256" key="6">
    <source>
        <dbReference type="ARBA" id="ARBA00022832"/>
    </source>
</evidence>
<dbReference type="NCBIfam" id="TIGR00517">
    <property type="entry name" value="acyl_carrier"/>
    <property type="match status" value="1"/>
</dbReference>
<dbReference type="NCBIfam" id="NF002148">
    <property type="entry name" value="PRK00982.1-2"/>
    <property type="match status" value="1"/>
</dbReference>
<keyword evidence="3 10" id="KW-0596">Phosphopantetheine</keyword>
<protein>
    <recommendedName>
        <fullName evidence="10">Acyl carrier protein</fullName>
    </recommendedName>
</protein>
<evidence type="ECO:0000256" key="3">
    <source>
        <dbReference type="ARBA" id="ARBA00022450"/>
    </source>
</evidence>
<evidence type="ECO:0000256" key="1">
    <source>
        <dbReference type="ARBA" id="ARBA00006484"/>
    </source>
</evidence>
<keyword evidence="4 10" id="KW-0444">Lipid biosynthesis</keyword>
<dbReference type="AlphaFoldDB" id="A0A834IB81"/>
<name>A0A834IB81_RHYFE</name>
<dbReference type="SUPFAM" id="SSF51735">
    <property type="entry name" value="NAD(P)-binding Rossmann-fold domains"/>
    <property type="match status" value="1"/>
</dbReference>
<dbReference type="Proteomes" id="UP000625711">
    <property type="component" value="Unassembled WGS sequence"/>
</dbReference>
<evidence type="ECO:0000256" key="2">
    <source>
        <dbReference type="ARBA" id="ARBA00010930"/>
    </source>
</evidence>
<feature type="non-terminal residue" evidence="12">
    <location>
        <position position="1"/>
    </location>
</feature>
<dbReference type="PRINTS" id="PR00081">
    <property type="entry name" value="GDHRDH"/>
</dbReference>
<keyword evidence="6" id="KW-0276">Fatty acid metabolism</keyword>
<dbReference type="PANTHER" id="PTHR42879">
    <property type="entry name" value="3-OXOACYL-(ACYL-CARRIER-PROTEIN) REDUCTASE"/>
    <property type="match status" value="1"/>
</dbReference>
<comment type="similarity">
    <text evidence="1">Belongs to the short-chain dehydrogenases/reductases (SDR) family.</text>
</comment>
<dbReference type="InterPro" id="IPR003231">
    <property type="entry name" value="ACP"/>
</dbReference>
<dbReference type="EMBL" id="JAACXV010008083">
    <property type="protein sequence ID" value="KAF7276186.1"/>
    <property type="molecule type" value="Genomic_DNA"/>
</dbReference>
<dbReference type="PROSITE" id="PS50075">
    <property type="entry name" value="CARRIER"/>
    <property type="match status" value="1"/>
</dbReference>
<keyword evidence="5" id="KW-0597">Phosphoprotein</keyword>
<evidence type="ECO:0000313" key="12">
    <source>
        <dbReference type="EMBL" id="KAF7276186.1"/>
    </source>
</evidence>
<dbReference type="NCBIfam" id="NF002149">
    <property type="entry name" value="PRK00982.1-3"/>
    <property type="match status" value="1"/>
</dbReference>
<keyword evidence="13" id="KW-1185">Reference proteome</keyword>
<comment type="caution">
    <text evidence="12">The sequence shown here is derived from an EMBL/GenBank/DDBJ whole genome shotgun (WGS) entry which is preliminary data.</text>
</comment>
<dbReference type="GO" id="GO:0006633">
    <property type="term" value="P:fatty acid biosynthetic process"/>
    <property type="evidence" value="ECO:0007669"/>
    <property type="project" value="UniProtKB-KW"/>
</dbReference>
<dbReference type="PROSITE" id="PS00012">
    <property type="entry name" value="PHOSPHOPANTETHEINE"/>
    <property type="match status" value="1"/>
</dbReference>
<comment type="catalytic activity">
    <reaction evidence="9">
        <text>a (3R)-hydroxyacyl-[ACP] + NADP(+) = a 3-oxoacyl-[ACP] + NADPH + H(+)</text>
        <dbReference type="Rhea" id="RHEA:17397"/>
        <dbReference type="Rhea" id="RHEA-COMP:9916"/>
        <dbReference type="Rhea" id="RHEA-COMP:9945"/>
        <dbReference type="ChEBI" id="CHEBI:15378"/>
        <dbReference type="ChEBI" id="CHEBI:57783"/>
        <dbReference type="ChEBI" id="CHEBI:58349"/>
        <dbReference type="ChEBI" id="CHEBI:78776"/>
        <dbReference type="ChEBI" id="CHEBI:78827"/>
        <dbReference type="EC" id="1.1.1.100"/>
    </reaction>
</comment>
<dbReference type="Pfam" id="PF00550">
    <property type="entry name" value="PP-binding"/>
    <property type="match status" value="1"/>
</dbReference>
<dbReference type="HAMAP" id="MF_01217">
    <property type="entry name" value="Acyl_carrier"/>
    <property type="match status" value="1"/>
</dbReference>
<dbReference type="InterPro" id="IPR006162">
    <property type="entry name" value="Ppantetheine_attach_site"/>
</dbReference>
<keyword evidence="7" id="KW-0443">Lipid metabolism</keyword>
<dbReference type="OrthoDB" id="448946at2759"/>
<dbReference type="SUPFAM" id="SSF47336">
    <property type="entry name" value="ACP-like"/>
    <property type="match status" value="1"/>
</dbReference>
<evidence type="ECO:0000313" key="13">
    <source>
        <dbReference type="Proteomes" id="UP000625711"/>
    </source>
</evidence>
<evidence type="ECO:0000259" key="11">
    <source>
        <dbReference type="PROSITE" id="PS50075"/>
    </source>
</evidence>
<organism evidence="12 13">
    <name type="scientific">Rhynchophorus ferrugineus</name>
    <name type="common">Red palm weevil</name>
    <name type="synonym">Curculio ferrugineus</name>
    <dbReference type="NCBI Taxonomy" id="354439"/>
    <lineage>
        <taxon>Eukaryota</taxon>
        <taxon>Metazoa</taxon>
        <taxon>Ecdysozoa</taxon>
        <taxon>Arthropoda</taxon>
        <taxon>Hexapoda</taxon>
        <taxon>Insecta</taxon>
        <taxon>Pterygota</taxon>
        <taxon>Neoptera</taxon>
        <taxon>Endopterygota</taxon>
        <taxon>Coleoptera</taxon>
        <taxon>Polyphaga</taxon>
        <taxon>Cucujiformia</taxon>
        <taxon>Curculionidae</taxon>
        <taxon>Dryophthorinae</taxon>
        <taxon>Rhynchophorus</taxon>
    </lineage>
</organism>
<dbReference type="InterPro" id="IPR009081">
    <property type="entry name" value="PP-bd_ACP"/>
</dbReference>
<reference evidence="12" key="1">
    <citation type="submission" date="2020-08" db="EMBL/GenBank/DDBJ databases">
        <title>Genome sequencing and assembly of the red palm weevil Rhynchophorus ferrugineus.</title>
        <authorList>
            <person name="Dias G.B."/>
            <person name="Bergman C.M."/>
            <person name="Manee M."/>
        </authorList>
    </citation>
    <scope>NUCLEOTIDE SEQUENCE</scope>
    <source>
        <strain evidence="12">AA-2017</strain>
        <tissue evidence="12">Whole larva</tissue>
    </source>
</reference>
<dbReference type="Gene3D" id="3.40.50.720">
    <property type="entry name" value="NAD(P)-binding Rossmann-like Domain"/>
    <property type="match status" value="2"/>
</dbReference>
<dbReference type="InterPro" id="IPR036291">
    <property type="entry name" value="NAD(P)-bd_dom_sf"/>
</dbReference>
<gene>
    <name evidence="12" type="ORF">GWI33_010838</name>
</gene>
<evidence type="ECO:0000256" key="8">
    <source>
        <dbReference type="ARBA" id="ARBA00023160"/>
    </source>
</evidence>
<dbReference type="NCBIfam" id="NF002151">
    <property type="entry name" value="PRK00982.1-5"/>
    <property type="match status" value="1"/>
</dbReference>
<dbReference type="InterPro" id="IPR002347">
    <property type="entry name" value="SDR_fam"/>
</dbReference>
<evidence type="ECO:0000256" key="7">
    <source>
        <dbReference type="ARBA" id="ARBA00023098"/>
    </source>
</evidence>
<evidence type="ECO:0000256" key="5">
    <source>
        <dbReference type="ARBA" id="ARBA00022553"/>
    </source>
</evidence>
<feature type="domain" description="Carrier" evidence="11">
    <location>
        <begin position="172"/>
        <end position="247"/>
    </location>
</feature>
<comment type="similarity">
    <text evidence="2">Belongs to the acyl carrier protein (ACP) family.</text>
</comment>
<dbReference type="GO" id="GO:0004316">
    <property type="term" value="F:3-oxoacyl-[acyl-carrier-protein] reductase (NADPH) activity"/>
    <property type="evidence" value="ECO:0007669"/>
    <property type="project" value="UniProtKB-EC"/>
</dbReference>
<evidence type="ECO:0000256" key="10">
    <source>
        <dbReference type="RuleBase" id="RU000722"/>
    </source>
</evidence>
<evidence type="ECO:0000256" key="4">
    <source>
        <dbReference type="ARBA" id="ARBA00022516"/>
    </source>
</evidence>
<dbReference type="InterPro" id="IPR050259">
    <property type="entry name" value="SDR"/>
</dbReference>
<keyword evidence="8 10" id="KW-0275">Fatty acid biosynthesis</keyword>
<dbReference type="Pfam" id="PF00106">
    <property type="entry name" value="adh_short"/>
    <property type="match status" value="1"/>
</dbReference>
<dbReference type="PANTHER" id="PTHR42879:SF2">
    <property type="entry name" value="3-OXOACYL-[ACYL-CARRIER-PROTEIN] REDUCTASE FABG"/>
    <property type="match status" value="1"/>
</dbReference>